<dbReference type="AlphaFoldDB" id="A0A6J0P9E9"/>
<reference evidence="2 3" key="2">
    <citation type="submission" date="2025-04" db="UniProtKB">
        <authorList>
            <consortium name="RefSeq"/>
        </authorList>
    </citation>
    <scope>IDENTIFICATION</scope>
    <source>
        <tissue evidence="2 3">Leaf</tissue>
    </source>
</reference>
<dbReference type="RefSeq" id="XP_018493303.1">
    <property type="nucleotide sequence ID" value="XM_018637801.2"/>
</dbReference>
<reference evidence="1" key="1">
    <citation type="journal article" date="2019" name="Database">
        <title>The radish genome database (RadishGD): an integrated information resource for radish genomics.</title>
        <authorList>
            <person name="Yu H.J."/>
            <person name="Baek S."/>
            <person name="Lee Y.J."/>
            <person name="Cho A."/>
            <person name="Mun J.H."/>
        </authorList>
    </citation>
    <scope>NUCLEOTIDE SEQUENCE [LARGE SCALE GENOMIC DNA]</scope>
    <source>
        <strain evidence="1">cv. WK10039</strain>
    </source>
</reference>
<dbReference type="KEGG" id="rsz:108863391"/>
<proteinExistence type="predicted"/>
<dbReference type="Proteomes" id="UP000504610">
    <property type="component" value="Chromosome 5"/>
</dbReference>
<accession>A0A6J0P9E9</accession>
<evidence type="ECO:0000313" key="2">
    <source>
        <dbReference type="RefSeq" id="XP_018493303.1"/>
    </source>
</evidence>
<name>A0A6J0P9E9_RAPSA</name>
<dbReference type="RefSeq" id="XP_018493304.1">
    <property type="nucleotide sequence ID" value="XM_018637802.2"/>
</dbReference>
<evidence type="ECO:0000313" key="3">
    <source>
        <dbReference type="RefSeq" id="XP_018493304.1"/>
    </source>
</evidence>
<protein>
    <submittedName>
        <fullName evidence="2 3">Uncharacterized protein LOC108863391</fullName>
    </submittedName>
</protein>
<keyword evidence="1" id="KW-1185">Reference proteome</keyword>
<evidence type="ECO:0000313" key="1">
    <source>
        <dbReference type="Proteomes" id="UP000504610"/>
    </source>
</evidence>
<sequence length="132" mass="15292">MGSFLFHLLEKRGVLWRGCKVSALFGLGFCTHNALTIYPNELSKQTQQVLARAKSCEKDYRARLANVKEVRKELDDVLQVCRAELATVEEHKRELEKARQPEPVETWCESNEESAWIFMSEMEEKKRSDGTE</sequence>
<gene>
    <name evidence="2 3" type="primary">LOC108863391</name>
</gene>
<organism evidence="1 3">
    <name type="scientific">Raphanus sativus</name>
    <name type="common">Radish</name>
    <name type="synonym">Raphanus raphanistrum var. sativus</name>
    <dbReference type="NCBI Taxonomy" id="3726"/>
    <lineage>
        <taxon>Eukaryota</taxon>
        <taxon>Viridiplantae</taxon>
        <taxon>Streptophyta</taxon>
        <taxon>Embryophyta</taxon>
        <taxon>Tracheophyta</taxon>
        <taxon>Spermatophyta</taxon>
        <taxon>Magnoliopsida</taxon>
        <taxon>eudicotyledons</taxon>
        <taxon>Gunneridae</taxon>
        <taxon>Pentapetalae</taxon>
        <taxon>rosids</taxon>
        <taxon>malvids</taxon>
        <taxon>Brassicales</taxon>
        <taxon>Brassicaceae</taxon>
        <taxon>Brassiceae</taxon>
        <taxon>Raphanus</taxon>
    </lineage>
</organism>
<dbReference type="OrthoDB" id="1076571at2759"/>
<dbReference type="GeneID" id="108863391"/>